<protein>
    <submittedName>
        <fullName evidence="2">Flavin reductase domain-containing protein FMN-binding protein</fullName>
    </submittedName>
</protein>
<evidence type="ECO:0000259" key="1">
    <source>
        <dbReference type="Pfam" id="PF01613"/>
    </source>
</evidence>
<dbReference type="Gene3D" id="2.30.110.10">
    <property type="entry name" value="Electron Transport, Fmn-binding Protein, Chain A"/>
    <property type="match status" value="1"/>
</dbReference>
<keyword evidence="3" id="KW-1185">Reference proteome</keyword>
<name>A0A0F3GR13_9BACT</name>
<dbReference type="Proteomes" id="UP000033423">
    <property type="component" value="Unassembled WGS sequence"/>
</dbReference>
<proteinExistence type="predicted"/>
<evidence type="ECO:0000313" key="2">
    <source>
        <dbReference type="EMBL" id="KJU84237.1"/>
    </source>
</evidence>
<dbReference type="InterPro" id="IPR002563">
    <property type="entry name" value="Flavin_Rdtase-like_dom"/>
</dbReference>
<evidence type="ECO:0000313" key="3">
    <source>
        <dbReference type="Proteomes" id="UP000033423"/>
    </source>
</evidence>
<dbReference type="GO" id="GO:0016646">
    <property type="term" value="F:oxidoreductase activity, acting on the CH-NH group of donors, NAD or NADP as acceptor"/>
    <property type="evidence" value="ECO:0007669"/>
    <property type="project" value="UniProtKB-ARBA"/>
</dbReference>
<gene>
    <name evidence="2" type="ORF">MBAV_003568</name>
</gene>
<accession>A0A0F3GR13</accession>
<reference evidence="2 3" key="1">
    <citation type="submission" date="2015-02" db="EMBL/GenBank/DDBJ databases">
        <title>Single-cell genomics of uncultivated deep-branching MTB reveals a conserved set of magnetosome genes.</title>
        <authorList>
            <person name="Kolinko S."/>
            <person name="Richter M."/>
            <person name="Glockner F.O."/>
            <person name="Brachmann A."/>
            <person name="Schuler D."/>
        </authorList>
    </citation>
    <scope>NUCLEOTIDE SEQUENCE [LARGE SCALE GENOMIC DNA]</scope>
    <source>
        <strain evidence="2">TM-1</strain>
    </source>
</reference>
<comment type="caution">
    <text evidence="2">The sequence shown here is derived from an EMBL/GenBank/DDBJ whole genome shotgun (WGS) entry which is preliminary data.</text>
</comment>
<dbReference type="InterPro" id="IPR012349">
    <property type="entry name" value="Split_barrel_FMN-bd"/>
</dbReference>
<sequence>IAKHYGFKSGRDADKFANVGYFNAPNGSPVLNNAMAYVECKMVSIFKAGDHELFVGEAVAAKMLNSDKKPLPFRWDDYF</sequence>
<dbReference type="Pfam" id="PF01613">
    <property type="entry name" value="Flavin_Reduct"/>
    <property type="match status" value="1"/>
</dbReference>
<dbReference type="EMBL" id="LACI01001558">
    <property type="protein sequence ID" value="KJU84237.1"/>
    <property type="molecule type" value="Genomic_DNA"/>
</dbReference>
<dbReference type="SUPFAM" id="SSF50475">
    <property type="entry name" value="FMN-binding split barrel"/>
    <property type="match status" value="1"/>
</dbReference>
<feature type="domain" description="Flavin reductase like" evidence="1">
    <location>
        <begin position="1"/>
        <end position="73"/>
    </location>
</feature>
<feature type="non-terminal residue" evidence="2">
    <location>
        <position position="1"/>
    </location>
</feature>
<dbReference type="GO" id="GO:0010181">
    <property type="term" value="F:FMN binding"/>
    <property type="evidence" value="ECO:0007669"/>
    <property type="project" value="InterPro"/>
</dbReference>
<dbReference type="AlphaFoldDB" id="A0A0F3GR13"/>
<organism evidence="2 3">
    <name type="scientific">Candidatus Magnetobacterium bavaricum</name>
    <dbReference type="NCBI Taxonomy" id="29290"/>
    <lineage>
        <taxon>Bacteria</taxon>
        <taxon>Pseudomonadati</taxon>
        <taxon>Nitrospirota</taxon>
        <taxon>Thermodesulfovibrionia</taxon>
        <taxon>Thermodesulfovibrionales</taxon>
        <taxon>Candidatus Magnetobacteriaceae</taxon>
        <taxon>Candidatus Magnetobacterium</taxon>
    </lineage>
</organism>